<accession>A0A8A4ZBL2</accession>
<evidence type="ECO:0000256" key="10">
    <source>
        <dbReference type="ARBA" id="ARBA00023136"/>
    </source>
</evidence>
<dbReference type="NCBIfam" id="TIGR00681">
    <property type="entry name" value="kdpC"/>
    <property type="match status" value="1"/>
</dbReference>
<name>A0A8A4ZBL2_9MICO</name>
<dbReference type="EMBL" id="CP071868">
    <property type="protein sequence ID" value="QTE29380.1"/>
    <property type="molecule type" value="Genomic_DNA"/>
</dbReference>
<keyword evidence="1 11" id="KW-0813">Transport</keyword>
<dbReference type="KEGG" id="psic:J4E96_19280"/>
<evidence type="ECO:0000256" key="6">
    <source>
        <dbReference type="ARBA" id="ARBA00022840"/>
    </source>
</evidence>
<keyword evidence="9 11" id="KW-0406">Ion transport</keyword>
<dbReference type="GO" id="GO:0005524">
    <property type="term" value="F:ATP binding"/>
    <property type="evidence" value="ECO:0007669"/>
    <property type="project" value="UniProtKB-UniRule"/>
</dbReference>
<dbReference type="PIRSF" id="PIRSF001296">
    <property type="entry name" value="K_ATPase_KdpC"/>
    <property type="match status" value="1"/>
</dbReference>
<keyword evidence="2 11" id="KW-1003">Cell membrane</keyword>
<sequence>MTAATATSSTTEHAHAAPSLGAIVVLFTRQTWAGLRVLLGFTLVLGIAYPLAVTAVGQLVFPWQANGSLLTSTNEHATAPTDADVIGSALIGQTFDGAEWFHSRPSNAGDGYDTLASAGSNLGPNNPDLLATVVERRAAVAAEEGIDPSLVPADALTASASGLDPDVSPAYARLQVARIAAERGLSAADVTALVEATTQSRTLGVLGEPRVNVLRLNLALEAMAQ</sequence>
<keyword evidence="13" id="KW-1185">Reference proteome</keyword>
<evidence type="ECO:0000256" key="8">
    <source>
        <dbReference type="ARBA" id="ARBA00022989"/>
    </source>
</evidence>
<dbReference type="Pfam" id="PF02669">
    <property type="entry name" value="KdpC"/>
    <property type="match status" value="1"/>
</dbReference>
<dbReference type="GO" id="GO:0005886">
    <property type="term" value="C:plasma membrane"/>
    <property type="evidence" value="ECO:0007669"/>
    <property type="project" value="UniProtKB-SubCell"/>
</dbReference>
<dbReference type="Proteomes" id="UP000663937">
    <property type="component" value="Chromosome"/>
</dbReference>
<dbReference type="GO" id="GO:0008556">
    <property type="term" value="F:P-type potassium transmembrane transporter activity"/>
    <property type="evidence" value="ECO:0007669"/>
    <property type="project" value="InterPro"/>
</dbReference>
<dbReference type="NCBIfam" id="NF001454">
    <property type="entry name" value="PRK00315.1"/>
    <property type="match status" value="1"/>
</dbReference>
<comment type="subunit">
    <text evidence="11">The system is composed of three essential subunits: KdpA, KdpB and KdpC.</text>
</comment>
<comment type="similarity">
    <text evidence="11">Belongs to the KdpC family.</text>
</comment>
<feature type="transmembrane region" description="Helical" evidence="11">
    <location>
        <begin position="37"/>
        <end position="61"/>
    </location>
</feature>
<dbReference type="AlphaFoldDB" id="A0A8A4ZBL2"/>
<dbReference type="InterPro" id="IPR003820">
    <property type="entry name" value="KdpC"/>
</dbReference>
<evidence type="ECO:0000256" key="5">
    <source>
        <dbReference type="ARBA" id="ARBA00022741"/>
    </source>
</evidence>
<gene>
    <name evidence="11 12" type="primary">kdpC</name>
    <name evidence="12" type="ORF">J4E96_19280</name>
</gene>
<evidence type="ECO:0000256" key="1">
    <source>
        <dbReference type="ARBA" id="ARBA00022448"/>
    </source>
</evidence>
<dbReference type="RefSeq" id="WP_227423657.1">
    <property type="nucleotide sequence ID" value="NZ_CP071868.1"/>
</dbReference>
<keyword evidence="10 11" id="KW-0472">Membrane</keyword>
<evidence type="ECO:0000256" key="2">
    <source>
        <dbReference type="ARBA" id="ARBA00022475"/>
    </source>
</evidence>
<evidence type="ECO:0000256" key="4">
    <source>
        <dbReference type="ARBA" id="ARBA00022692"/>
    </source>
</evidence>
<keyword evidence="8 11" id="KW-1133">Transmembrane helix</keyword>
<comment type="subcellular location">
    <subcellularLocation>
        <location evidence="11">Cell membrane</location>
        <topology evidence="11">Single-pass membrane protein</topology>
    </subcellularLocation>
</comment>
<dbReference type="PANTHER" id="PTHR30042:SF2">
    <property type="entry name" value="POTASSIUM-TRANSPORTING ATPASE KDPC SUBUNIT"/>
    <property type="match status" value="1"/>
</dbReference>
<evidence type="ECO:0000313" key="12">
    <source>
        <dbReference type="EMBL" id="QTE29380.1"/>
    </source>
</evidence>
<evidence type="ECO:0000256" key="3">
    <source>
        <dbReference type="ARBA" id="ARBA00022538"/>
    </source>
</evidence>
<keyword evidence="3 11" id="KW-0633">Potassium transport</keyword>
<keyword evidence="6 11" id="KW-0067">ATP-binding</keyword>
<evidence type="ECO:0000256" key="7">
    <source>
        <dbReference type="ARBA" id="ARBA00022958"/>
    </source>
</evidence>
<keyword evidence="4 11" id="KW-0812">Transmembrane</keyword>
<protein>
    <recommendedName>
        <fullName evidence="11">Potassium-transporting ATPase KdpC subunit</fullName>
    </recommendedName>
    <alternativeName>
        <fullName evidence="11">ATP phosphohydrolase [potassium-transporting] C chain</fullName>
    </alternativeName>
    <alternativeName>
        <fullName evidence="11">Potassium-binding and translocating subunit C</fullName>
    </alternativeName>
    <alternativeName>
        <fullName evidence="11">Potassium-translocating ATPase C chain</fullName>
    </alternativeName>
</protein>
<evidence type="ECO:0000313" key="13">
    <source>
        <dbReference type="Proteomes" id="UP000663937"/>
    </source>
</evidence>
<organism evidence="12 13">
    <name type="scientific">Pengzhenrongella sicca</name>
    <dbReference type="NCBI Taxonomy" id="2819238"/>
    <lineage>
        <taxon>Bacteria</taxon>
        <taxon>Bacillati</taxon>
        <taxon>Actinomycetota</taxon>
        <taxon>Actinomycetes</taxon>
        <taxon>Micrococcales</taxon>
        <taxon>Pengzhenrongella</taxon>
    </lineage>
</organism>
<comment type="function">
    <text evidence="11">Part of the high-affinity ATP-driven potassium transport (or Kdp) system, which catalyzes the hydrolysis of ATP coupled with the electrogenic transport of potassium into the cytoplasm. This subunit acts as a catalytic chaperone that increases the ATP-binding affinity of the ATP-hydrolyzing subunit KdpB by the formation of a transient KdpB/KdpC/ATP ternary complex.</text>
</comment>
<dbReference type="PANTHER" id="PTHR30042">
    <property type="entry name" value="POTASSIUM-TRANSPORTING ATPASE C CHAIN"/>
    <property type="match status" value="1"/>
</dbReference>
<reference evidence="12" key="1">
    <citation type="submission" date="2021-03" db="EMBL/GenBank/DDBJ databases">
        <title>Pengzhenrongella sicca gen. nov., sp. nov., a new member of suborder Micrococcineae isolated from High-Arctic tundra soil.</title>
        <authorList>
            <person name="Peng F."/>
        </authorList>
    </citation>
    <scope>NUCLEOTIDE SEQUENCE</scope>
    <source>
        <strain evidence="12">LRZ-2</strain>
    </source>
</reference>
<proteinExistence type="inferred from homology"/>
<evidence type="ECO:0000256" key="11">
    <source>
        <dbReference type="HAMAP-Rule" id="MF_00276"/>
    </source>
</evidence>
<evidence type="ECO:0000256" key="9">
    <source>
        <dbReference type="ARBA" id="ARBA00023065"/>
    </source>
</evidence>
<keyword evidence="7 11" id="KW-0630">Potassium</keyword>
<keyword evidence="5 11" id="KW-0547">Nucleotide-binding</keyword>
<dbReference type="HAMAP" id="MF_00276">
    <property type="entry name" value="KdpC"/>
    <property type="match status" value="1"/>
</dbReference>